<dbReference type="EC" id="4.1.1.48" evidence="1"/>
<accession>A0AAW9CSW8</accession>
<proteinExistence type="predicted"/>
<evidence type="ECO:0000313" key="1">
    <source>
        <dbReference type="EMBL" id="MDW9253745.1"/>
    </source>
</evidence>
<dbReference type="GO" id="GO:0004425">
    <property type="term" value="F:indole-3-glycerol-phosphate synthase activity"/>
    <property type="evidence" value="ECO:0007669"/>
    <property type="project" value="UniProtKB-EC"/>
</dbReference>
<name>A0AAW9CSW8_BURTH</name>
<gene>
    <name evidence="1" type="primary">trpC</name>
    <name evidence="1" type="ORF">C7S16_0008</name>
</gene>
<protein>
    <submittedName>
        <fullName evidence="1">Indole-3-glycerol phosphate synthase domain protein</fullName>
        <ecNumber evidence="1">4.1.1.48</ecNumber>
    </submittedName>
</protein>
<sequence length="61" mass="6857">MLAAQRADEVARIARRRLQLQFFERRALECGGDLFALTAMICRGCRSWMSALRAGFGFGFG</sequence>
<evidence type="ECO:0000313" key="2">
    <source>
        <dbReference type="Proteomes" id="UP001272137"/>
    </source>
</evidence>
<reference evidence="1" key="1">
    <citation type="submission" date="2018-08" db="EMBL/GenBank/DDBJ databases">
        <title>Identification of Burkholderia cepacia strains that express a Burkholderia pseudomallei-like capsular polysaccharide.</title>
        <authorList>
            <person name="Burtnick M.N."/>
            <person name="Vongsouvath M."/>
            <person name="Newton P."/>
            <person name="Wuthiekanun V."/>
            <person name="Limmathurotsakul D."/>
            <person name="Brett P.J."/>
            <person name="Chantratita N."/>
            <person name="Dance D.A."/>
        </authorList>
    </citation>
    <scope>NUCLEOTIDE SEQUENCE</scope>
    <source>
        <strain evidence="1">SBXCC001</strain>
    </source>
</reference>
<dbReference type="Proteomes" id="UP001272137">
    <property type="component" value="Unassembled WGS sequence"/>
</dbReference>
<dbReference type="AlphaFoldDB" id="A0AAW9CSW8"/>
<keyword evidence="1" id="KW-0456">Lyase</keyword>
<comment type="caution">
    <text evidence="1">The sequence shown here is derived from an EMBL/GenBank/DDBJ whole genome shotgun (WGS) entry which is preliminary data.</text>
</comment>
<dbReference type="EMBL" id="QXCT01000002">
    <property type="protein sequence ID" value="MDW9253745.1"/>
    <property type="molecule type" value="Genomic_DNA"/>
</dbReference>
<organism evidence="1 2">
    <name type="scientific">Burkholderia thailandensis</name>
    <dbReference type="NCBI Taxonomy" id="57975"/>
    <lineage>
        <taxon>Bacteria</taxon>
        <taxon>Pseudomonadati</taxon>
        <taxon>Pseudomonadota</taxon>
        <taxon>Betaproteobacteria</taxon>
        <taxon>Burkholderiales</taxon>
        <taxon>Burkholderiaceae</taxon>
        <taxon>Burkholderia</taxon>
        <taxon>pseudomallei group</taxon>
    </lineage>
</organism>